<dbReference type="GO" id="GO:0007015">
    <property type="term" value="P:actin filament organization"/>
    <property type="evidence" value="ECO:0007669"/>
    <property type="project" value="InterPro"/>
</dbReference>
<sequence>MPIDKARAKGLLGVGQKPQSAVTSWVDRICQSSKPVAESDLNQFIVELVDVINLQPTGPEEASRAVRKQLKHGDITHQKNALNLLASLVLNGGSKFQTTFADERMVDCIKSLVYDARTDPTVRRQTMILLSYWSKTFQSDPTMSTVAGLYSICGGSHKLARLQPASKQTSPPISKTTNKTSMDSINSNDLVSTMISGMEKDTAKAIKAAQKSKKKEERSKKPKNKIDQRFRTKLPLPLNDASDIDLKEEAPGILNVVATAAQCANNLVNSIQLINPETHDVRTDEKVQTNLEKAKTVQKRLIRYIRLVTDRDTNGDYIGTLVNTNAQVVAALELYEKQIDPSKDLNSSTKRLKDLNIRPTPAPHHEERGLFDDPETPISPNLPIRPSTNYNEDLLGLDFGSEGDHDSDRLPKPIAPDSYQSSTQAQVNRDYDPGTLSDFSDFDSSNEDEPQVGLISPLSVGKSTLIPVDQSVTNRPEPSGSKSREVEDNNPFADPFL</sequence>
<dbReference type="RefSeq" id="XP_007407241.1">
    <property type="nucleotide sequence ID" value="XM_007407179.1"/>
</dbReference>
<dbReference type="CDD" id="cd16980">
    <property type="entry name" value="VHS_Lsb5"/>
    <property type="match status" value="1"/>
</dbReference>
<dbReference type="InParanoid" id="F4RE24"/>
<proteinExistence type="predicted"/>
<dbReference type="GO" id="GO:0007034">
    <property type="term" value="P:vacuolar transport"/>
    <property type="evidence" value="ECO:0007669"/>
    <property type="project" value="UniProtKB-ARBA"/>
</dbReference>
<dbReference type="Gene3D" id="1.25.40.90">
    <property type="match status" value="1"/>
</dbReference>
<evidence type="ECO:0000313" key="3">
    <source>
        <dbReference type="EMBL" id="EGG09514.1"/>
    </source>
</evidence>
<dbReference type="VEuPathDB" id="FungiDB:MELLADRAFT_115777"/>
<dbReference type="EMBL" id="GL883097">
    <property type="protein sequence ID" value="EGG09514.1"/>
    <property type="molecule type" value="Genomic_DNA"/>
</dbReference>
<dbReference type="GO" id="GO:0035091">
    <property type="term" value="F:phosphatidylinositol binding"/>
    <property type="evidence" value="ECO:0007669"/>
    <property type="project" value="InterPro"/>
</dbReference>
<protein>
    <recommendedName>
        <fullName evidence="2">VHS domain-containing protein</fullName>
    </recommendedName>
</protein>
<feature type="compositionally biased region" description="Polar residues" evidence="1">
    <location>
        <begin position="165"/>
        <end position="185"/>
    </location>
</feature>
<dbReference type="GeneID" id="18925681"/>
<dbReference type="SUPFAM" id="SSF48464">
    <property type="entry name" value="ENTH/VHS domain"/>
    <property type="match status" value="1"/>
</dbReference>
<dbReference type="SMART" id="SM00288">
    <property type="entry name" value="VHS"/>
    <property type="match status" value="1"/>
</dbReference>
<dbReference type="SUPFAM" id="SSF89009">
    <property type="entry name" value="GAT-like domain"/>
    <property type="match status" value="1"/>
</dbReference>
<keyword evidence="4" id="KW-1185">Reference proteome</keyword>
<evidence type="ECO:0000259" key="2">
    <source>
        <dbReference type="PROSITE" id="PS50179"/>
    </source>
</evidence>
<dbReference type="PROSITE" id="PS50179">
    <property type="entry name" value="VHS"/>
    <property type="match status" value="1"/>
</dbReference>
<organism evidence="4">
    <name type="scientific">Melampsora larici-populina (strain 98AG31 / pathotype 3-4-7)</name>
    <name type="common">Poplar leaf rust fungus</name>
    <dbReference type="NCBI Taxonomy" id="747676"/>
    <lineage>
        <taxon>Eukaryota</taxon>
        <taxon>Fungi</taxon>
        <taxon>Dikarya</taxon>
        <taxon>Basidiomycota</taxon>
        <taxon>Pucciniomycotina</taxon>
        <taxon>Pucciniomycetes</taxon>
        <taxon>Pucciniales</taxon>
        <taxon>Melampsoraceae</taxon>
        <taxon>Melampsora</taxon>
    </lineage>
</organism>
<dbReference type="GO" id="GO:0030479">
    <property type="term" value="C:actin cortical patch"/>
    <property type="evidence" value="ECO:0007669"/>
    <property type="project" value="TreeGrafter"/>
</dbReference>
<feature type="compositionally biased region" description="Basic and acidic residues" evidence="1">
    <location>
        <begin position="402"/>
        <end position="411"/>
    </location>
</feature>
<dbReference type="Pfam" id="PF00790">
    <property type="entry name" value="VHS"/>
    <property type="match status" value="1"/>
</dbReference>
<dbReference type="PANTHER" id="PTHR47789">
    <property type="entry name" value="LAS SEVENTEEN-BINDING PROTEIN 5"/>
    <property type="match status" value="1"/>
</dbReference>
<dbReference type="PANTHER" id="PTHR47789:SF1">
    <property type="entry name" value="LAS SEVENTEEN-BINDING PROTEIN 5"/>
    <property type="match status" value="1"/>
</dbReference>
<dbReference type="HOGENOM" id="CLU_036827_3_1_1"/>
<dbReference type="AlphaFoldDB" id="F4RE24"/>
<dbReference type="FunCoup" id="F4RE24">
    <property type="interactions" value="16"/>
</dbReference>
<gene>
    <name evidence="3" type="ORF">MELLADRAFT_115777</name>
</gene>
<feature type="region of interest" description="Disordered" evidence="1">
    <location>
        <begin position="343"/>
        <end position="497"/>
    </location>
</feature>
<dbReference type="CDD" id="cd14232">
    <property type="entry name" value="GAT_LSB5"/>
    <property type="match status" value="1"/>
</dbReference>
<dbReference type="InterPro" id="IPR008942">
    <property type="entry name" value="ENTH_VHS"/>
</dbReference>
<dbReference type="KEGG" id="mlr:MELLADRAFT_115777"/>
<feature type="region of interest" description="Disordered" evidence="1">
    <location>
        <begin position="163"/>
        <end position="185"/>
    </location>
</feature>
<feature type="compositionally biased region" description="Polar residues" evidence="1">
    <location>
        <begin position="418"/>
        <end position="427"/>
    </location>
</feature>
<dbReference type="STRING" id="747676.F4RE24"/>
<evidence type="ECO:0000256" key="1">
    <source>
        <dbReference type="SAM" id="MobiDB-lite"/>
    </source>
</evidence>
<name>F4RE24_MELLP</name>
<dbReference type="Proteomes" id="UP000001072">
    <property type="component" value="Unassembled WGS sequence"/>
</dbReference>
<reference evidence="4" key="1">
    <citation type="journal article" date="2011" name="Proc. Natl. Acad. Sci. U.S.A.">
        <title>Obligate biotrophy features unraveled by the genomic analysis of rust fungi.</title>
        <authorList>
            <person name="Duplessis S."/>
            <person name="Cuomo C.A."/>
            <person name="Lin Y.-C."/>
            <person name="Aerts A."/>
            <person name="Tisserant E."/>
            <person name="Veneault-Fourrey C."/>
            <person name="Joly D.L."/>
            <person name="Hacquard S."/>
            <person name="Amselem J."/>
            <person name="Cantarel B.L."/>
            <person name="Chiu R."/>
            <person name="Coutinho P.M."/>
            <person name="Feau N."/>
            <person name="Field M."/>
            <person name="Frey P."/>
            <person name="Gelhaye E."/>
            <person name="Goldberg J."/>
            <person name="Grabherr M.G."/>
            <person name="Kodira C.D."/>
            <person name="Kohler A."/>
            <person name="Kuees U."/>
            <person name="Lindquist E.A."/>
            <person name="Lucas S.M."/>
            <person name="Mago R."/>
            <person name="Mauceli E."/>
            <person name="Morin E."/>
            <person name="Murat C."/>
            <person name="Pangilinan J.L."/>
            <person name="Park R."/>
            <person name="Pearson M."/>
            <person name="Quesneville H."/>
            <person name="Rouhier N."/>
            <person name="Sakthikumar S."/>
            <person name="Salamov A.A."/>
            <person name="Schmutz J."/>
            <person name="Selles B."/>
            <person name="Shapiro H."/>
            <person name="Tanguay P."/>
            <person name="Tuskan G.A."/>
            <person name="Henrissat B."/>
            <person name="Van de Peer Y."/>
            <person name="Rouze P."/>
            <person name="Ellis J.G."/>
            <person name="Dodds P.N."/>
            <person name="Schein J.E."/>
            <person name="Zhong S."/>
            <person name="Hamelin R.C."/>
            <person name="Grigoriev I.V."/>
            <person name="Szabo L.J."/>
            <person name="Martin F."/>
        </authorList>
    </citation>
    <scope>NUCLEOTIDE SEQUENCE [LARGE SCALE GENOMIC DNA]</scope>
    <source>
        <strain evidence="4">98AG31 / pathotype 3-4-7</strain>
    </source>
</reference>
<feature type="compositionally biased region" description="Acidic residues" evidence="1">
    <location>
        <begin position="440"/>
        <end position="450"/>
    </location>
</feature>
<dbReference type="eggNOG" id="KOG1087">
    <property type="taxonomic scope" value="Eukaryota"/>
</dbReference>
<dbReference type="InterPro" id="IPR045007">
    <property type="entry name" value="LSB5"/>
</dbReference>
<dbReference type="OrthoDB" id="10068368at2759"/>
<dbReference type="InterPro" id="IPR002014">
    <property type="entry name" value="VHS_dom"/>
</dbReference>
<dbReference type="InterPro" id="IPR044103">
    <property type="entry name" value="GAT_LSB5"/>
</dbReference>
<feature type="domain" description="VHS" evidence="2">
    <location>
        <begin position="32"/>
        <end position="150"/>
    </location>
</feature>
<dbReference type="GO" id="GO:0051666">
    <property type="term" value="P:actin cortical patch localization"/>
    <property type="evidence" value="ECO:0007669"/>
    <property type="project" value="TreeGrafter"/>
</dbReference>
<accession>F4RE24</accession>
<evidence type="ECO:0000313" key="4">
    <source>
        <dbReference type="Proteomes" id="UP000001072"/>
    </source>
</evidence>
<dbReference type="GO" id="GO:0006897">
    <property type="term" value="P:endocytosis"/>
    <property type="evidence" value="ECO:0007669"/>
    <property type="project" value="InterPro"/>
</dbReference>
<dbReference type="GO" id="GO:0043130">
    <property type="term" value="F:ubiquitin binding"/>
    <property type="evidence" value="ECO:0007669"/>
    <property type="project" value="InterPro"/>
</dbReference>